<comment type="caution">
    <text evidence="1">The sequence shown here is derived from an EMBL/GenBank/DDBJ whole genome shotgun (WGS) entry which is preliminary data.</text>
</comment>
<proteinExistence type="predicted"/>
<feature type="non-terminal residue" evidence="1">
    <location>
        <position position="34"/>
    </location>
</feature>
<gene>
    <name evidence="1" type="ORF">ACFQ1S_32480</name>
</gene>
<keyword evidence="2" id="KW-1185">Reference proteome</keyword>
<dbReference type="EMBL" id="JBHTIS010002482">
    <property type="protein sequence ID" value="MFD1049915.1"/>
    <property type="molecule type" value="Genomic_DNA"/>
</dbReference>
<dbReference type="Proteomes" id="UP001597045">
    <property type="component" value="Unassembled WGS sequence"/>
</dbReference>
<name>A0ABW3MLE5_9PSEU</name>
<evidence type="ECO:0000313" key="1">
    <source>
        <dbReference type="EMBL" id="MFD1049915.1"/>
    </source>
</evidence>
<protein>
    <submittedName>
        <fullName evidence="1">LysR family transcriptional regulator</fullName>
    </submittedName>
</protein>
<organism evidence="1 2">
    <name type="scientific">Kibdelosporangium lantanae</name>
    <dbReference type="NCBI Taxonomy" id="1497396"/>
    <lineage>
        <taxon>Bacteria</taxon>
        <taxon>Bacillati</taxon>
        <taxon>Actinomycetota</taxon>
        <taxon>Actinomycetes</taxon>
        <taxon>Pseudonocardiales</taxon>
        <taxon>Pseudonocardiaceae</taxon>
        <taxon>Kibdelosporangium</taxon>
    </lineage>
</organism>
<accession>A0ABW3MLE5</accession>
<evidence type="ECO:0000313" key="2">
    <source>
        <dbReference type="Proteomes" id="UP001597045"/>
    </source>
</evidence>
<reference evidence="2" key="1">
    <citation type="journal article" date="2019" name="Int. J. Syst. Evol. Microbiol.">
        <title>The Global Catalogue of Microorganisms (GCM) 10K type strain sequencing project: providing services to taxonomists for standard genome sequencing and annotation.</title>
        <authorList>
            <consortium name="The Broad Institute Genomics Platform"/>
            <consortium name="The Broad Institute Genome Sequencing Center for Infectious Disease"/>
            <person name="Wu L."/>
            <person name="Ma J."/>
        </authorList>
    </citation>
    <scope>NUCLEOTIDE SEQUENCE [LARGE SCALE GENOMIC DNA]</scope>
    <source>
        <strain evidence="2">JCM 31486</strain>
    </source>
</reference>
<sequence length="34" mass="3365">MVVDLIGCCRAFVGVSETGGFTAGAAAARIPQPV</sequence>